<dbReference type="AlphaFoldDB" id="A0A1I0M6X2"/>
<dbReference type="Proteomes" id="UP000199373">
    <property type="component" value="Unassembled WGS sequence"/>
</dbReference>
<reference evidence="1 2" key="1">
    <citation type="submission" date="2016-10" db="EMBL/GenBank/DDBJ databases">
        <authorList>
            <person name="de Groot N.N."/>
        </authorList>
    </citation>
    <scope>NUCLEOTIDE SEQUENCE [LARGE SCALE GENOMIC DNA]</scope>
    <source>
        <strain evidence="1 2">TC2-24</strain>
    </source>
</reference>
<dbReference type="InterPro" id="IPR029035">
    <property type="entry name" value="DHS-like_NAD/FAD-binding_dom"/>
</dbReference>
<dbReference type="SUPFAM" id="SSF52467">
    <property type="entry name" value="DHS-like NAD/FAD-binding domain"/>
    <property type="match status" value="1"/>
</dbReference>
<protein>
    <recommendedName>
        <fullName evidence="3">SIR2-like domain-containing protein</fullName>
    </recommendedName>
</protein>
<accession>A0A1I0M6X2</accession>
<dbReference type="EMBL" id="FOIQ01000001">
    <property type="protein sequence ID" value="SEV83878.1"/>
    <property type="molecule type" value="Genomic_DNA"/>
</dbReference>
<evidence type="ECO:0000313" key="1">
    <source>
        <dbReference type="EMBL" id="SEV83878.1"/>
    </source>
</evidence>
<sequence>MSNRKEIPDFGYKSEEKRHFDQRESIAFLLGAGFSIPMGYPKGADVNNGILDFDKQPVAFSPAGVLATNTDGTKPDFGYTNNHEQAFCLCKDLIAAYNKRVVEFDYEQFMDVLRSKDLHTEYASVFEKYKSETDYPYLLSGSLPDIYSQMVAHLLKDADNKSWYEGEPTHIGPYGTKPRALYNNFLQYLSKLKEEYLVNIHTLNHDLFLESFNRSDYINGDMSDGFDDYGSRYYGILNIKGRDSYRCRLERYTGRYYGKPIRLYKLHGSLNYVMIHRGTGYVLVDDCEVKFRYGMGLMDLERERSKKNGYDNDFISSHADFLTGATTKTPFYRSRFYKRLFRKFKNNLINAKVLIVIGYGGKDKGINDYLLNYFDYHNKPCYFIDPGINHNTQLLALADIMKAKKIDKSISDFDEREIHFRTYC</sequence>
<evidence type="ECO:0000313" key="2">
    <source>
        <dbReference type="Proteomes" id="UP000199373"/>
    </source>
</evidence>
<keyword evidence="2" id="KW-1185">Reference proteome</keyword>
<dbReference type="RefSeq" id="WP_091914318.1">
    <property type="nucleotide sequence ID" value="NZ_FOIQ01000001.1"/>
</dbReference>
<gene>
    <name evidence="1" type="ORF">SAMN04487850_0369</name>
</gene>
<organism evidence="1 2">
    <name type="scientific">Prevotella aff. ruminicola Tc2-24</name>
    <dbReference type="NCBI Taxonomy" id="81582"/>
    <lineage>
        <taxon>Bacteria</taxon>
        <taxon>Pseudomonadati</taxon>
        <taxon>Bacteroidota</taxon>
        <taxon>Bacteroidia</taxon>
        <taxon>Bacteroidales</taxon>
        <taxon>Prevotellaceae</taxon>
        <taxon>Prevotella</taxon>
    </lineage>
</organism>
<evidence type="ECO:0008006" key="3">
    <source>
        <dbReference type="Google" id="ProtNLM"/>
    </source>
</evidence>
<name>A0A1I0M6X2_9BACT</name>
<proteinExistence type="predicted"/>